<dbReference type="InterPro" id="IPR047960">
    <property type="entry name" value="Transpos_IS1380"/>
</dbReference>
<comment type="caution">
    <text evidence="2">The sequence shown here is derived from an EMBL/GenBank/DDBJ whole genome shotgun (WGS) entry which is preliminary data.</text>
</comment>
<dbReference type="InterPro" id="IPR025668">
    <property type="entry name" value="Tnp_DDE_dom"/>
</dbReference>
<reference evidence="2 3" key="1">
    <citation type="journal article" date="2015" name="Int. J. Syst. Evol. Microbiol.">
        <title>Sporolactobacillus shoreae sp. nov. and Sporolactobacillus spathodeae sp. nov., two spore-forming lactic acid bacteria isolated from tree barks in Thailand.</title>
        <authorList>
            <person name="Thamacharoensuk T."/>
            <person name="Kitahara M."/>
            <person name="Ohkuma M."/>
            <person name="Thongchul N."/>
            <person name="Tanasupawat S."/>
        </authorList>
    </citation>
    <scope>NUCLEOTIDE SEQUENCE [LARGE SCALE GENOMIC DNA]</scope>
    <source>
        <strain evidence="2 3">BK92</strain>
    </source>
</reference>
<keyword evidence="3" id="KW-1185">Reference proteome</keyword>
<dbReference type="Proteomes" id="UP000298347">
    <property type="component" value="Unassembled WGS sequence"/>
</dbReference>
<protein>
    <submittedName>
        <fullName evidence="2">IS1380 family transposase</fullName>
    </submittedName>
</protein>
<dbReference type="NCBIfam" id="NF033539">
    <property type="entry name" value="transpos_IS1380"/>
    <property type="match status" value="1"/>
</dbReference>
<accession>A0A4Z0GJ61</accession>
<sequence length="442" mass="50174">MLSVEEKSCLFNKKVKINFTGGALSSDSGLLLYREFDEKTGFSQLVQEGLKVKDPVFHAIHSNAEVVIQKIYQHLAGYHTDDQADELGTEPVFTTLLGKDRLASQPTLSRLNQKADEETVQSLEAINQAYLDHLFALHPRAQMVLDVDSANFETAGNQEKAAYNAHYQDTGFHPLFLFDSLTGYCLKADLRSGNVYTSRGVVDFIQPVLKHYRALVSGQTLGLRGDSGFAVPGLYTLCEKNDVFYAIRLKANHRLNEKAQEWVEQYQKKQAIPTGARAAFYTEFQYQAASWDTARRVVVKLERPEGELFFHPTFIVTNMSLPAKRVVKFYQNRGTMENLIKEGKNGFAFDQLSSSRFEANAAKLQIRVLASNIQAGFRLLCLPKALKEKVLRMDTVRLRLIKIAGKLVRSGRYLIFRLCSHCLYQKTFWQTLTNIRRLPIPK</sequence>
<dbReference type="OrthoDB" id="6627885at2"/>
<dbReference type="Pfam" id="PF13701">
    <property type="entry name" value="DDE_Tnp_1_4"/>
    <property type="match status" value="1"/>
</dbReference>
<evidence type="ECO:0000259" key="1">
    <source>
        <dbReference type="Pfam" id="PF13701"/>
    </source>
</evidence>
<name>A0A4Z0GJ61_9BACL</name>
<dbReference type="EMBL" id="SRJD01000060">
    <property type="protein sequence ID" value="TGA95364.1"/>
    <property type="molecule type" value="Genomic_DNA"/>
</dbReference>
<dbReference type="SUPFAM" id="SSF53098">
    <property type="entry name" value="Ribonuclease H-like"/>
    <property type="match status" value="1"/>
</dbReference>
<gene>
    <name evidence="2" type="ORF">E4665_18000</name>
</gene>
<evidence type="ECO:0000313" key="2">
    <source>
        <dbReference type="EMBL" id="TGA95364.1"/>
    </source>
</evidence>
<dbReference type="InterPro" id="IPR012337">
    <property type="entry name" value="RNaseH-like_sf"/>
</dbReference>
<evidence type="ECO:0000313" key="3">
    <source>
        <dbReference type="Proteomes" id="UP000298347"/>
    </source>
</evidence>
<dbReference type="RefSeq" id="WP_135350178.1">
    <property type="nucleotide sequence ID" value="NZ_SRJD01000060.1"/>
</dbReference>
<feature type="domain" description="Transposase DDE" evidence="1">
    <location>
        <begin position="9"/>
        <end position="439"/>
    </location>
</feature>
<dbReference type="AlphaFoldDB" id="A0A4Z0GJ61"/>
<proteinExistence type="predicted"/>
<organism evidence="2 3">
    <name type="scientific">Sporolactobacillus shoreae</name>
    <dbReference type="NCBI Taxonomy" id="1465501"/>
    <lineage>
        <taxon>Bacteria</taxon>
        <taxon>Bacillati</taxon>
        <taxon>Bacillota</taxon>
        <taxon>Bacilli</taxon>
        <taxon>Bacillales</taxon>
        <taxon>Sporolactobacillaceae</taxon>
        <taxon>Sporolactobacillus</taxon>
    </lineage>
</organism>